<organism evidence="6 7">
    <name type="scientific">Crystallibacter crystallopoietes</name>
    <dbReference type="NCBI Taxonomy" id="37928"/>
    <lineage>
        <taxon>Bacteria</taxon>
        <taxon>Bacillati</taxon>
        <taxon>Actinomycetota</taxon>
        <taxon>Actinomycetes</taxon>
        <taxon>Micrococcales</taxon>
        <taxon>Micrococcaceae</taxon>
        <taxon>Crystallibacter</taxon>
    </lineage>
</organism>
<keyword evidence="3" id="KW-0804">Transcription</keyword>
<proteinExistence type="predicted"/>
<dbReference type="EMBL" id="FNKH01000002">
    <property type="protein sequence ID" value="SDQ47351.1"/>
    <property type="molecule type" value="Genomic_DNA"/>
</dbReference>
<name>A0A1H1B6G7_9MICC</name>
<dbReference type="SMART" id="SM00345">
    <property type="entry name" value="HTH_GNTR"/>
    <property type="match status" value="1"/>
</dbReference>
<evidence type="ECO:0000259" key="5">
    <source>
        <dbReference type="PROSITE" id="PS50949"/>
    </source>
</evidence>
<dbReference type="Proteomes" id="UP000181917">
    <property type="component" value="Unassembled WGS sequence"/>
</dbReference>
<dbReference type="SMART" id="SM00895">
    <property type="entry name" value="FCD"/>
    <property type="match status" value="1"/>
</dbReference>
<dbReference type="InterPro" id="IPR000524">
    <property type="entry name" value="Tscrpt_reg_HTH_GntR"/>
</dbReference>
<dbReference type="PROSITE" id="PS50949">
    <property type="entry name" value="HTH_GNTR"/>
    <property type="match status" value="1"/>
</dbReference>
<dbReference type="Pfam" id="PF07729">
    <property type="entry name" value="FCD"/>
    <property type="match status" value="1"/>
</dbReference>
<keyword evidence="2 6" id="KW-0238">DNA-binding</keyword>
<evidence type="ECO:0000256" key="2">
    <source>
        <dbReference type="ARBA" id="ARBA00023125"/>
    </source>
</evidence>
<protein>
    <submittedName>
        <fullName evidence="6">DNA-binding transcriptional regulator, FadR family</fullName>
    </submittedName>
</protein>
<accession>A0A1H1B6G7</accession>
<dbReference type="GO" id="GO:0003700">
    <property type="term" value="F:DNA-binding transcription factor activity"/>
    <property type="evidence" value="ECO:0007669"/>
    <property type="project" value="InterPro"/>
</dbReference>
<keyword evidence="7" id="KW-1185">Reference proteome</keyword>
<evidence type="ECO:0000313" key="7">
    <source>
        <dbReference type="Proteomes" id="UP000181917"/>
    </source>
</evidence>
<feature type="compositionally biased region" description="Low complexity" evidence="4">
    <location>
        <begin position="11"/>
        <end position="23"/>
    </location>
</feature>
<dbReference type="Pfam" id="PF00392">
    <property type="entry name" value="GntR"/>
    <property type="match status" value="1"/>
</dbReference>
<dbReference type="InterPro" id="IPR036390">
    <property type="entry name" value="WH_DNA-bd_sf"/>
</dbReference>
<feature type="region of interest" description="Disordered" evidence="4">
    <location>
        <begin position="1"/>
        <end position="23"/>
    </location>
</feature>
<feature type="domain" description="HTH gntR-type" evidence="5">
    <location>
        <begin position="41"/>
        <end position="108"/>
    </location>
</feature>
<dbReference type="Gene3D" id="1.20.120.530">
    <property type="entry name" value="GntR ligand-binding domain-like"/>
    <property type="match status" value="1"/>
</dbReference>
<evidence type="ECO:0000313" key="6">
    <source>
        <dbReference type="EMBL" id="SDQ47351.1"/>
    </source>
</evidence>
<dbReference type="RefSeq" id="WP_236777509.1">
    <property type="nucleotide sequence ID" value="NZ_CP018863.1"/>
</dbReference>
<dbReference type="SUPFAM" id="SSF46785">
    <property type="entry name" value="Winged helix' DNA-binding domain"/>
    <property type="match status" value="1"/>
</dbReference>
<dbReference type="InterPro" id="IPR011711">
    <property type="entry name" value="GntR_C"/>
</dbReference>
<keyword evidence="1" id="KW-0805">Transcription regulation</keyword>
<dbReference type="PANTHER" id="PTHR43537:SF44">
    <property type="entry name" value="GNTR FAMILY REGULATORY PROTEIN"/>
    <property type="match status" value="1"/>
</dbReference>
<evidence type="ECO:0000256" key="3">
    <source>
        <dbReference type="ARBA" id="ARBA00023163"/>
    </source>
</evidence>
<dbReference type="InterPro" id="IPR008920">
    <property type="entry name" value="TF_FadR/GntR_C"/>
</dbReference>
<dbReference type="PANTHER" id="PTHR43537">
    <property type="entry name" value="TRANSCRIPTIONAL REGULATOR, GNTR FAMILY"/>
    <property type="match status" value="1"/>
</dbReference>
<dbReference type="Gene3D" id="1.10.10.10">
    <property type="entry name" value="Winged helix-like DNA-binding domain superfamily/Winged helix DNA-binding domain"/>
    <property type="match status" value="1"/>
</dbReference>
<dbReference type="SUPFAM" id="SSF48008">
    <property type="entry name" value="GntR ligand-binding domain-like"/>
    <property type="match status" value="1"/>
</dbReference>
<gene>
    <name evidence="6" type="ORF">SAMN04489742_1258</name>
</gene>
<evidence type="ECO:0000256" key="1">
    <source>
        <dbReference type="ARBA" id="ARBA00023015"/>
    </source>
</evidence>
<sequence length="279" mass="29765">MSERTAMADVSADPAATSASAQTPAAAAPATRLAAPPVGAAGLQGRVLEQLGMAICGGSLHPGEVLRSDALEERYHVSRSVIREALSILGSMGLVESRRRVGVTIQPATAWNLYDPLVIRWRLATNGRLKQLRSLTELRSAVEPQAALLAAQRAPLSGASDLVGLAAKMWAAGQAGDSEEFLALDIEFHRLVLQSSGNEMFAKLDSLVAEVLSGRTQYGLMPHHPSDEALQLHADVASAIQRRKPDEAHAAMLHIMQQAIEEMSSLWAQEHPGEPLPAE</sequence>
<evidence type="ECO:0000256" key="4">
    <source>
        <dbReference type="SAM" id="MobiDB-lite"/>
    </source>
</evidence>
<dbReference type="GO" id="GO:0003677">
    <property type="term" value="F:DNA binding"/>
    <property type="evidence" value="ECO:0007669"/>
    <property type="project" value="UniProtKB-KW"/>
</dbReference>
<dbReference type="InterPro" id="IPR036388">
    <property type="entry name" value="WH-like_DNA-bd_sf"/>
</dbReference>
<dbReference type="AlphaFoldDB" id="A0A1H1B6G7"/>
<reference evidence="6 7" key="1">
    <citation type="submission" date="2016-10" db="EMBL/GenBank/DDBJ databases">
        <authorList>
            <person name="de Groot N.N."/>
        </authorList>
    </citation>
    <scope>NUCLEOTIDE SEQUENCE [LARGE SCALE GENOMIC DNA]</scope>
    <source>
        <strain evidence="6 7">DSM 20117</strain>
    </source>
</reference>
<dbReference type="STRING" id="37928.SAMN04489742_1258"/>